<dbReference type="Gene3D" id="6.10.30.40">
    <property type="match status" value="1"/>
</dbReference>
<reference evidence="2 3" key="1">
    <citation type="journal article" date="2019" name="Int. J. Syst. Evol. Microbiol.">
        <title>The Global Catalogue of Microorganisms (GCM) 10K type strain sequencing project: providing services to taxonomists for standard genome sequencing and annotation.</title>
        <authorList>
            <consortium name="The Broad Institute Genomics Platform"/>
            <consortium name="The Broad Institute Genome Sequencing Center for Infectious Disease"/>
            <person name="Wu L."/>
            <person name="Ma J."/>
        </authorList>
    </citation>
    <scope>NUCLEOTIDE SEQUENCE [LARGE SCALE GENOMIC DNA]</scope>
    <source>
        <strain evidence="2 3">JCM 7356</strain>
    </source>
</reference>
<dbReference type="InterPro" id="IPR051683">
    <property type="entry name" value="Enoyl-CoA_Hydratase/Isomerase"/>
</dbReference>
<comment type="similarity">
    <text evidence="1">Belongs to the enoyl-CoA hydratase/isomerase family.</text>
</comment>
<organism evidence="2 3">
    <name type="scientific">Kitasatospora cystarginea</name>
    <dbReference type="NCBI Taxonomy" id="58350"/>
    <lineage>
        <taxon>Bacteria</taxon>
        <taxon>Bacillati</taxon>
        <taxon>Actinomycetota</taxon>
        <taxon>Actinomycetes</taxon>
        <taxon>Kitasatosporales</taxon>
        <taxon>Streptomycetaceae</taxon>
        <taxon>Kitasatospora</taxon>
    </lineage>
</organism>
<name>A0ABN3EQZ0_9ACTN</name>
<evidence type="ECO:0000313" key="3">
    <source>
        <dbReference type="Proteomes" id="UP001500305"/>
    </source>
</evidence>
<dbReference type="Proteomes" id="UP001500305">
    <property type="component" value="Unassembled WGS sequence"/>
</dbReference>
<evidence type="ECO:0000313" key="2">
    <source>
        <dbReference type="EMBL" id="GAA2267778.1"/>
    </source>
</evidence>
<proteinExistence type="inferred from homology"/>
<dbReference type="Gene3D" id="3.90.226.10">
    <property type="entry name" value="2-enoyl-CoA Hydratase, Chain A, domain 1"/>
    <property type="match status" value="1"/>
</dbReference>
<dbReference type="InterPro" id="IPR029045">
    <property type="entry name" value="ClpP/crotonase-like_dom_sf"/>
</dbReference>
<dbReference type="SUPFAM" id="SSF52096">
    <property type="entry name" value="ClpP/crotonase"/>
    <property type="match status" value="1"/>
</dbReference>
<accession>A0ABN3EQZ0</accession>
<dbReference type="EMBL" id="BAAATR010000035">
    <property type="protein sequence ID" value="GAA2267778.1"/>
    <property type="molecule type" value="Genomic_DNA"/>
</dbReference>
<gene>
    <name evidence="2" type="ORF">GCM10010430_61210</name>
</gene>
<dbReference type="PANTHER" id="PTHR42964:SF1">
    <property type="entry name" value="POLYKETIDE BIOSYNTHESIS ENOYL-COA HYDRATASE PKSH-RELATED"/>
    <property type="match status" value="1"/>
</dbReference>
<dbReference type="PANTHER" id="PTHR42964">
    <property type="entry name" value="ENOYL-COA HYDRATASE"/>
    <property type="match status" value="1"/>
</dbReference>
<keyword evidence="3" id="KW-1185">Reference proteome</keyword>
<protein>
    <recommendedName>
        <fullName evidence="4">Enoyl-CoA hydratase</fullName>
    </recommendedName>
</protein>
<dbReference type="Pfam" id="PF00378">
    <property type="entry name" value="ECH_1"/>
    <property type="match status" value="1"/>
</dbReference>
<dbReference type="CDD" id="cd06558">
    <property type="entry name" value="crotonase-like"/>
    <property type="match status" value="1"/>
</dbReference>
<evidence type="ECO:0000256" key="1">
    <source>
        <dbReference type="ARBA" id="ARBA00005254"/>
    </source>
</evidence>
<comment type="caution">
    <text evidence="2">The sequence shown here is derived from an EMBL/GenBank/DDBJ whole genome shotgun (WGS) entry which is preliminary data.</text>
</comment>
<dbReference type="InterPro" id="IPR001753">
    <property type="entry name" value="Enoyl-CoA_hydra/iso"/>
</dbReference>
<evidence type="ECO:0008006" key="4">
    <source>
        <dbReference type="Google" id="ProtNLM"/>
    </source>
</evidence>
<sequence length="251" mass="26982">MAAERALLTITLNRPAERNSITADLLAELGAALDLAEHSPQCRMVVLRAEGDTFCSGMDLAGVAAADGTPAEQAERGGAEYFALLRRLTTIGRIVVSEVDGEVVGGGVGLVAASDLVHATARSRFSLPEALWGLLPCSVLPFLIRRVGFQQAYAMALSTLPVDAERAERCRLVDELADDPGPARRRLLFRASKLDPATVADLKSYLRRLWILDEGTERSAVDEFVRLMGSDQVRRRIAGFAAGQGLTGPRP</sequence>